<dbReference type="Proteomes" id="UP000248257">
    <property type="component" value="Unassembled WGS sequence"/>
</dbReference>
<reference evidence="1 2" key="1">
    <citation type="submission" date="2017-07" db="EMBL/GenBank/DDBJ databases">
        <title>A draft genome sequence of Komagataeibacter xylinus LMG 1515.</title>
        <authorList>
            <person name="Skraban J."/>
            <person name="Cleenwerck I."/>
            <person name="Vandamme P."/>
            <person name="Trcek J."/>
        </authorList>
    </citation>
    <scope>NUCLEOTIDE SEQUENCE [LARGE SCALE GENOMIC DNA]</scope>
    <source>
        <strain evidence="1 2">LMG 1515</strain>
    </source>
</reference>
<organism evidence="1 2">
    <name type="scientific">Komagataeibacter xylinus</name>
    <name type="common">Gluconacetobacter xylinus</name>
    <dbReference type="NCBI Taxonomy" id="28448"/>
    <lineage>
        <taxon>Bacteria</taxon>
        <taxon>Pseudomonadati</taxon>
        <taxon>Pseudomonadota</taxon>
        <taxon>Alphaproteobacteria</taxon>
        <taxon>Acetobacterales</taxon>
        <taxon>Acetobacteraceae</taxon>
        <taxon>Komagataeibacter</taxon>
    </lineage>
</organism>
<protein>
    <submittedName>
        <fullName evidence="1">Uncharacterized protein</fullName>
    </submittedName>
</protein>
<dbReference type="AlphaFoldDB" id="A0A318PI02"/>
<proteinExistence type="predicted"/>
<accession>A0A318PI02</accession>
<keyword evidence="2" id="KW-1185">Reference proteome</keyword>
<name>A0A318PI02_KOMXY</name>
<dbReference type="EMBL" id="NKUC01000015">
    <property type="protein sequence ID" value="PYD56915.1"/>
    <property type="molecule type" value="Genomic_DNA"/>
</dbReference>
<dbReference type="RefSeq" id="WP_061274093.1">
    <property type="nucleotide sequence ID" value="NZ_CBCRXN010000008.1"/>
</dbReference>
<evidence type="ECO:0000313" key="2">
    <source>
        <dbReference type="Proteomes" id="UP000248257"/>
    </source>
</evidence>
<sequence length="78" mass="8738">MRSIIEHVRQINAERTLVMNLCACLCVVVMLGLANLVCHYVLHTDMSFLMPWMLAATALYFFIPALVLWIATGNPSGK</sequence>
<dbReference type="OrthoDB" id="7275140at2"/>
<gene>
    <name evidence="1" type="ORF">CFR75_08890</name>
</gene>
<comment type="caution">
    <text evidence="1">The sequence shown here is derived from an EMBL/GenBank/DDBJ whole genome shotgun (WGS) entry which is preliminary data.</text>
</comment>
<evidence type="ECO:0000313" key="1">
    <source>
        <dbReference type="EMBL" id="PYD56915.1"/>
    </source>
</evidence>